<dbReference type="AlphaFoldDB" id="A0A5B1LIA8"/>
<keyword evidence="2" id="KW-1133">Transmembrane helix</keyword>
<protein>
    <submittedName>
        <fullName evidence="5">MCE family protein</fullName>
    </submittedName>
</protein>
<evidence type="ECO:0000256" key="2">
    <source>
        <dbReference type="SAM" id="Phobius"/>
    </source>
</evidence>
<keyword evidence="2" id="KW-0472">Membrane</keyword>
<dbReference type="PANTHER" id="PTHR33371:SF17">
    <property type="entry name" value="MCE-FAMILY PROTEIN MCE1B"/>
    <property type="match status" value="1"/>
</dbReference>
<dbReference type="EMBL" id="VUJV01000003">
    <property type="protein sequence ID" value="KAA1419317.1"/>
    <property type="molecule type" value="Genomic_DNA"/>
</dbReference>
<dbReference type="Proteomes" id="UP000325003">
    <property type="component" value="Unassembled WGS sequence"/>
</dbReference>
<sequence length="367" mass="40365">MRADPRTTRRPTARATDRRQEPTVARFVRFRVKPVHIKVIAFFTLSAVLLLLLANTMADRVDGETREFHAEFADVSGLRTGDDVRVAGVQVGKITSIEVDQDKGSIAMVGFTLQEDQPLLDNTDLVMRYQNLLGQRYLSLVQPARRGAELEAGATVPMERTSPGFDLTALLNGFRPLFDVLEPDDVNKLSTSVIKVLQGEGGTVADLLDQTGQLTNFLADRDQLFGAVFDNLTPVLVDLAGQGDELRGTIRQLTTFMSGLAKNRKVLGQTIDDIAHVIDTSEVFLRNVRAPLAADVRKAADLLRMFAAEEPRFADSIDGFSTLMNSLSRVFSYRDGLTFYFCDLDLDLGALTVATSSLPGGYSEVCR</sequence>
<evidence type="ECO:0000259" key="4">
    <source>
        <dbReference type="Pfam" id="PF11887"/>
    </source>
</evidence>
<feature type="transmembrane region" description="Helical" evidence="2">
    <location>
        <begin position="39"/>
        <end position="58"/>
    </location>
</feature>
<dbReference type="GO" id="GO:0051701">
    <property type="term" value="P:biological process involved in interaction with host"/>
    <property type="evidence" value="ECO:0007669"/>
    <property type="project" value="TreeGrafter"/>
</dbReference>
<evidence type="ECO:0000259" key="3">
    <source>
        <dbReference type="Pfam" id="PF02470"/>
    </source>
</evidence>
<proteinExistence type="predicted"/>
<feature type="domain" description="Mammalian cell entry C-terminal" evidence="4">
    <location>
        <begin position="148"/>
        <end position="331"/>
    </location>
</feature>
<dbReference type="NCBIfam" id="TIGR00996">
    <property type="entry name" value="Mtu_fam_mce"/>
    <property type="match status" value="1"/>
</dbReference>
<dbReference type="PANTHER" id="PTHR33371">
    <property type="entry name" value="INTERMEMBRANE PHOSPHOLIPID TRANSPORT SYSTEM BINDING PROTEIN MLAD-RELATED"/>
    <property type="match status" value="1"/>
</dbReference>
<accession>A0A5B1LIA8</accession>
<evidence type="ECO:0000313" key="6">
    <source>
        <dbReference type="Proteomes" id="UP000325003"/>
    </source>
</evidence>
<dbReference type="Pfam" id="PF02470">
    <property type="entry name" value="MlaD"/>
    <property type="match status" value="1"/>
</dbReference>
<dbReference type="InterPro" id="IPR003399">
    <property type="entry name" value="Mce/MlaD"/>
</dbReference>
<organism evidence="5 6">
    <name type="scientific">Nocardioides humilatus</name>
    <dbReference type="NCBI Taxonomy" id="2607660"/>
    <lineage>
        <taxon>Bacteria</taxon>
        <taxon>Bacillati</taxon>
        <taxon>Actinomycetota</taxon>
        <taxon>Actinomycetes</taxon>
        <taxon>Propionibacteriales</taxon>
        <taxon>Nocardioidaceae</taxon>
        <taxon>Nocardioides</taxon>
    </lineage>
</organism>
<comment type="caution">
    <text evidence="5">The sequence shown here is derived from an EMBL/GenBank/DDBJ whole genome shotgun (WGS) entry which is preliminary data.</text>
</comment>
<dbReference type="GO" id="GO:0005576">
    <property type="term" value="C:extracellular region"/>
    <property type="evidence" value="ECO:0007669"/>
    <property type="project" value="TreeGrafter"/>
</dbReference>
<evidence type="ECO:0000256" key="1">
    <source>
        <dbReference type="SAM" id="MobiDB-lite"/>
    </source>
</evidence>
<dbReference type="InterPro" id="IPR005693">
    <property type="entry name" value="Mce"/>
</dbReference>
<reference evidence="5 6" key="2">
    <citation type="submission" date="2019-09" db="EMBL/GenBank/DDBJ databases">
        <authorList>
            <person name="Jin C."/>
        </authorList>
    </citation>
    <scope>NUCLEOTIDE SEQUENCE [LARGE SCALE GENOMIC DNA]</scope>
    <source>
        <strain evidence="5 6">BN130099</strain>
    </source>
</reference>
<feature type="domain" description="Mce/MlaD" evidence="3">
    <location>
        <begin position="65"/>
        <end position="142"/>
    </location>
</feature>
<keyword evidence="2" id="KW-0812">Transmembrane</keyword>
<dbReference type="InterPro" id="IPR052336">
    <property type="entry name" value="MlaD_Phospholipid_Transporter"/>
</dbReference>
<reference evidence="5 6" key="1">
    <citation type="submission" date="2019-09" db="EMBL/GenBank/DDBJ databases">
        <title>Nocardioides panacisoli sp. nov., isolated from the soil of a ginseng field.</title>
        <authorList>
            <person name="Cho C."/>
        </authorList>
    </citation>
    <scope>NUCLEOTIDE SEQUENCE [LARGE SCALE GENOMIC DNA]</scope>
    <source>
        <strain evidence="5 6">BN130099</strain>
    </source>
</reference>
<dbReference type="Pfam" id="PF11887">
    <property type="entry name" value="Mce4_CUP1"/>
    <property type="match status" value="1"/>
</dbReference>
<keyword evidence="6" id="KW-1185">Reference proteome</keyword>
<feature type="region of interest" description="Disordered" evidence="1">
    <location>
        <begin position="1"/>
        <end position="20"/>
    </location>
</feature>
<gene>
    <name evidence="5" type="ORF">F0U44_12805</name>
</gene>
<evidence type="ECO:0000313" key="5">
    <source>
        <dbReference type="EMBL" id="KAA1419317.1"/>
    </source>
</evidence>
<name>A0A5B1LIA8_9ACTN</name>
<dbReference type="InterPro" id="IPR024516">
    <property type="entry name" value="Mce_C"/>
</dbReference>